<dbReference type="EMBL" id="CP076643">
    <property type="protein sequence ID" value="QXO16989.1"/>
    <property type="molecule type" value="Genomic_DNA"/>
</dbReference>
<sequence length="175" mass="20569">MSDSTTENMVDFGLFTYGREYYESAQILKENHVTSNSYYILLALAIECFLKSIRTTVMWNGSVANKVQHTKNVHDLAKIYHKITVNYPEDAAWLEQKYAEQFQRSLKADIELNKDVFTLRRYPYSNKGEIPKIPLPQTREELLYGMQYKNDIAVYEKHLEDVAQFFYDTLSPHFS</sequence>
<dbReference type="KEGG" id="vos:KNV97_16220"/>
<reference evidence="1" key="1">
    <citation type="submission" date="2021-06" db="EMBL/GenBank/DDBJ databases">
        <title>Vibrio nov. sp., novel gut bacterium isolated from Yellow Sea oyster.</title>
        <authorList>
            <person name="Muhammad N."/>
            <person name="Nguyen T.H."/>
            <person name="Lee Y.-J."/>
            <person name="Ko J."/>
            <person name="Kim S.-G."/>
        </authorList>
    </citation>
    <scope>NUCLEOTIDE SEQUENCE</scope>
    <source>
        <strain evidence="1">OG9-811</strain>
    </source>
</reference>
<dbReference type="Proteomes" id="UP000694232">
    <property type="component" value="Chromosome 1"/>
</dbReference>
<proteinExistence type="predicted"/>
<evidence type="ECO:0008006" key="3">
    <source>
        <dbReference type="Google" id="ProtNLM"/>
    </source>
</evidence>
<organism evidence="1 2">
    <name type="scientific">Vibrio ostreae</name>
    <dbReference type="NCBI Taxonomy" id="2841925"/>
    <lineage>
        <taxon>Bacteria</taxon>
        <taxon>Pseudomonadati</taxon>
        <taxon>Pseudomonadota</taxon>
        <taxon>Gammaproteobacteria</taxon>
        <taxon>Vibrionales</taxon>
        <taxon>Vibrionaceae</taxon>
        <taxon>Vibrio</taxon>
    </lineage>
</organism>
<dbReference type="RefSeq" id="WP_218562334.1">
    <property type="nucleotide sequence ID" value="NZ_CP076643.1"/>
</dbReference>
<protein>
    <recommendedName>
        <fullName evidence="3">HEPN domain-containing protein</fullName>
    </recommendedName>
</protein>
<dbReference type="AlphaFoldDB" id="A0A975U869"/>
<keyword evidence="2" id="KW-1185">Reference proteome</keyword>
<name>A0A975U869_9VIBR</name>
<evidence type="ECO:0000313" key="2">
    <source>
        <dbReference type="Proteomes" id="UP000694232"/>
    </source>
</evidence>
<evidence type="ECO:0000313" key="1">
    <source>
        <dbReference type="EMBL" id="QXO16989.1"/>
    </source>
</evidence>
<accession>A0A975U869</accession>
<gene>
    <name evidence="1" type="ORF">KNV97_16220</name>
</gene>